<dbReference type="InterPro" id="IPR036097">
    <property type="entry name" value="HisK_dim/P_sf"/>
</dbReference>
<feature type="compositionally biased region" description="Low complexity" evidence="13">
    <location>
        <begin position="342"/>
        <end position="392"/>
    </location>
</feature>
<keyword evidence="4" id="KW-0145">Chemotaxis</keyword>
<evidence type="ECO:0000256" key="12">
    <source>
        <dbReference type="PROSITE-ProRule" id="PRU00110"/>
    </source>
</evidence>
<proteinExistence type="predicted"/>
<keyword evidence="10" id="KW-0902">Two-component regulatory system</keyword>
<dbReference type="InterPro" id="IPR004358">
    <property type="entry name" value="Sig_transdc_His_kin-like_C"/>
</dbReference>
<dbReference type="RefSeq" id="WP_277863438.1">
    <property type="nucleotide sequence ID" value="NZ_JARRAG010000002.1"/>
</dbReference>
<evidence type="ECO:0000256" key="2">
    <source>
        <dbReference type="ARBA" id="ARBA00012438"/>
    </source>
</evidence>
<evidence type="ECO:0000256" key="9">
    <source>
        <dbReference type="ARBA" id="ARBA00022840"/>
    </source>
</evidence>
<dbReference type="SMART" id="SM00260">
    <property type="entry name" value="CheW"/>
    <property type="match status" value="1"/>
</dbReference>
<feature type="region of interest" description="Disordered" evidence="13">
    <location>
        <begin position="125"/>
        <end position="230"/>
    </location>
</feature>
<keyword evidence="6 17" id="KW-0808">Transferase</keyword>
<dbReference type="SMART" id="SM01231">
    <property type="entry name" value="H-kinase_dim"/>
    <property type="match status" value="1"/>
</dbReference>
<dbReference type="InterPro" id="IPR002545">
    <property type="entry name" value="CheW-lke_dom"/>
</dbReference>
<dbReference type="Pfam" id="PF01627">
    <property type="entry name" value="Hpt"/>
    <property type="match status" value="1"/>
</dbReference>
<sequence>MGSADDRFREMFYEEARELLISLEEGLMELERRQGDRAHLDKTFRAAHSLKGASAMVGLGSIAEFTHGIEAVLERIRIGSLAVDSDIITTLLESRDHLAAMIEGEAADSPIPGSGHLSQRLAALLTPPKPAPPPAAPAQPAASPAPVPTPPAASKPPAPKATAPEPPPRKPEPPAPEPAPTPEPPAAEAAAKPKRSRRKPEAEPKPKAPARPKAAERKTMPAAEEVEQGGPNESLYRIRFAPGPDVLKRGVNLLGVFDELRELGTLDVQADVEAVPTLDSFDPESCYLSWTCTLRTEVEPERLDDVFLFVFEDGAIGVERRLPGGSFEPVETPLLKLPRGTPVSSPPSAIVRPRAAAPAPEAESTPGEPAAAPALKPADAAATNGAARSGAGTPTPAARPHGRIRVDAQQLDDLVGLAGELAVISDNLQGLREVKSASPWGSTLEALLRVSREIRDTTLDLRMVPVDELFSRFPRFVRDQADRTGKEIELRIVGQETRLDRTIVERLGDPMIHLIRNAVDHALEPPEERLEKGKSRVGRITLSAGHEGDRVAIKVEDDGRGLDRERIVRKGIERGLIPYGTPADDPRVVSLIFEPGFSTRDQVSDMSGRGVGLDVVRDSVRALRGSLAVESAPGKGTAFIFRLPLTLALIDGLLIETGGGRYVVPLAQVEECVALGGVTQALSADRPCVTVRGELVPTVSLRGLFGITGTPPARQELLLTRHSGQRVGVAVDRLSGRVQAVIQSLGEGLHGLGRFSGATILGDGSVSLILDLAALVSESRLAENQSRNKPPAGMRAENVR</sequence>
<dbReference type="SUPFAM" id="SSF55874">
    <property type="entry name" value="ATPase domain of HSP90 chaperone/DNA topoisomerase II/histidine kinase"/>
    <property type="match status" value="1"/>
</dbReference>
<protein>
    <recommendedName>
        <fullName evidence="3">Chemotaxis protein CheA</fullName>
        <ecNumber evidence="2">2.7.13.3</ecNumber>
    </recommendedName>
</protein>
<dbReference type="PRINTS" id="PR00344">
    <property type="entry name" value="BCTRLSENSOR"/>
</dbReference>
<keyword evidence="7" id="KW-0547">Nucleotide-binding</keyword>
<dbReference type="PANTHER" id="PTHR43395">
    <property type="entry name" value="SENSOR HISTIDINE KINASE CHEA"/>
    <property type="match status" value="1"/>
</dbReference>
<dbReference type="InterPro" id="IPR008207">
    <property type="entry name" value="Sig_transdc_His_kin_Hpt_dom"/>
</dbReference>
<dbReference type="InterPro" id="IPR036061">
    <property type="entry name" value="CheW-like_dom_sf"/>
</dbReference>
<evidence type="ECO:0000256" key="7">
    <source>
        <dbReference type="ARBA" id="ARBA00022741"/>
    </source>
</evidence>
<feature type="compositionally biased region" description="Pro residues" evidence="13">
    <location>
        <begin position="127"/>
        <end position="159"/>
    </location>
</feature>
<dbReference type="Gene3D" id="1.10.287.560">
    <property type="entry name" value="Histidine kinase CheA-like, homodimeric domain"/>
    <property type="match status" value="1"/>
</dbReference>
<dbReference type="SUPFAM" id="SSF47226">
    <property type="entry name" value="Histidine-containing phosphotransfer domain, HPT domain"/>
    <property type="match status" value="1"/>
</dbReference>
<evidence type="ECO:0000256" key="8">
    <source>
        <dbReference type="ARBA" id="ARBA00022777"/>
    </source>
</evidence>
<keyword evidence="5 12" id="KW-0597">Phosphoprotein</keyword>
<dbReference type="InterPro" id="IPR036890">
    <property type="entry name" value="HATPase_C_sf"/>
</dbReference>
<dbReference type="EC" id="2.7.13.3" evidence="2"/>
<feature type="region of interest" description="Disordered" evidence="13">
    <location>
        <begin position="338"/>
        <end position="403"/>
    </location>
</feature>
<evidence type="ECO:0000259" key="16">
    <source>
        <dbReference type="PROSITE" id="PS50894"/>
    </source>
</evidence>
<dbReference type="PROSITE" id="PS50894">
    <property type="entry name" value="HPT"/>
    <property type="match status" value="1"/>
</dbReference>
<dbReference type="EMBL" id="JARRAG010000002">
    <property type="protein sequence ID" value="MDG3007150.1"/>
    <property type="molecule type" value="Genomic_DNA"/>
</dbReference>
<dbReference type="InterPro" id="IPR003594">
    <property type="entry name" value="HATPase_dom"/>
</dbReference>
<dbReference type="SUPFAM" id="SSF47384">
    <property type="entry name" value="Homodimeric domain of signal transducing histidine kinase"/>
    <property type="match status" value="1"/>
</dbReference>
<organism evidence="17 18">
    <name type="scientific">Paludisphaera mucosa</name>
    <dbReference type="NCBI Taxonomy" id="3030827"/>
    <lineage>
        <taxon>Bacteria</taxon>
        <taxon>Pseudomonadati</taxon>
        <taxon>Planctomycetota</taxon>
        <taxon>Planctomycetia</taxon>
        <taxon>Isosphaerales</taxon>
        <taxon>Isosphaeraceae</taxon>
        <taxon>Paludisphaera</taxon>
    </lineage>
</organism>
<dbReference type="InterPro" id="IPR037006">
    <property type="entry name" value="CheA-like_homodim_sf"/>
</dbReference>
<dbReference type="CDD" id="cd00088">
    <property type="entry name" value="HPT"/>
    <property type="match status" value="1"/>
</dbReference>
<dbReference type="Gene3D" id="1.20.120.160">
    <property type="entry name" value="HPT domain"/>
    <property type="match status" value="1"/>
</dbReference>
<comment type="catalytic activity">
    <reaction evidence="1">
        <text>ATP + protein L-histidine = ADP + protein N-phospho-L-histidine.</text>
        <dbReference type="EC" id="2.7.13.3"/>
    </reaction>
</comment>
<dbReference type="Pfam" id="PF02518">
    <property type="entry name" value="HATPase_c"/>
    <property type="match status" value="1"/>
</dbReference>
<dbReference type="PROSITE" id="PS50851">
    <property type="entry name" value="CHEW"/>
    <property type="match status" value="1"/>
</dbReference>
<evidence type="ECO:0000259" key="15">
    <source>
        <dbReference type="PROSITE" id="PS50851"/>
    </source>
</evidence>
<evidence type="ECO:0000256" key="10">
    <source>
        <dbReference type="ARBA" id="ARBA00023012"/>
    </source>
</evidence>
<dbReference type="InterPro" id="IPR004105">
    <property type="entry name" value="CheA-like_dim"/>
</dbReference>
<dbReference type="SUPFAM" id="SSF50341">
    <property type="entry name" value="CheW-like"/>
    <property type="match status" value="1"/>
</dbReference>
<keyword evidence="18" id="KW-1185">Reference proteome</keyword>
<dbReference type="SMART" id="SM00073">
    <property type="entry name" value="HPT"/>
    <property type="match status" value="1"/>
</dbReference>
<evidence type="ECO:0000256" key="4">
    <source>
        <dbReference type="ARBA" id="ARBA00022500"/>
    </source>
</evidence>
<evidence type="ECO:0000256" key="3">
    <source>
        <dbReference type="ARBA" id="ARBA00021495"/>
    </source>
</evidence>
<dbReference type="Gene3D" id="3.30.565.10">
    <property type="entry name" value="Histidine kinase-like ATPase, C-terminal domain"/>
    <property type="match status" value="1"/>
</dbReference>
<dbReference type="SMART" id="SM00387">
    <property type="entry name" value="HATPase_c"/>
    <property type="match status" value="1"/>
</dbReference>
<dbReference type="InterPro" id="IPR005467">
    <property type="entry name" value="His_kinase_dom"/>
</dbReference>
<dbReference type="Pfam" id="PF01584">
    <property type="entry name" value="CheW"/>
    <property type="match status" value="1"/>
</dbReference>
<evidence type="ECO:0000256" key="5">
    <source>
        <dbReference type="ARBA" id="ARBA00022553"/>
    </source>
</evidence>
<feature type="domain" description="CheW-like" evidence="15">
    <location>
        <begin position="649"/>
        <end position="781"/>
    </location>
</feature>
<reference evidence="17 18" key="1">
    <citation type="submission" date="2023-03" db="EMBL/GenBank/DDBJ databases">
        <title>Paludisphaera mucosa sp. nov. a novel planctomycete from northern fen.</title>
        <authorList>
            <person name="Ivanova A."/>
        </authorList>
    </citation>
    <scope>NUCLEOTIDE SEQUENCE [LARGE SCALE GENOMIC DNA]</scope>
    <source>
        <strain evidence="17 18">Pla2</strain>
    </source>
</reference>
<feature type="compositionally biased region" description="Pro residues" evidence="13">
    <location>
        <begin position="173"/>
        <end position="185"/>
    </location>
</feature>
<feature type="domain" description="Histidine kinase" evidence="14">
    <location>
        <begin position="449"/>
        <end position="647"/>
    </location>
</feature>
<name>A0ABT6FIC4_9BACT</name>
<feature type="domain" description="HPt" evidence="16">
    <location>
        <begin position="1"/>
        <end position="105"/>
    </location>
</feature>
<accession>A0ABT6FIC4</accession>
<evidence type="ECO:0000256" key="1">
    <source>
        <dbReference type="ARBA" id="ARBA00000085"/>
    </source>
</evidence>
<evidence type="ECO:0000256" key="6">
    <source>
        <dbReference type="ARBA" id="ARBA00022679"/>
    </source>
</evidence>
<dbReference type="Proteomes" id="UP001216907">
    <property type="component" value="Unassembled WGS sequence"/>
</dbReference>
<evidence type="ECO:0000313" key="18">
    <source>
        <dbReference type="Proteomes" id="UP001216907"/>
    </source>
</evidence>
<dbReference type="PANTHER" id="PTHR43395:SF10">
    <property type="entry name" value="CHEMOTAXIS PROTEIN CHEA"/>
    <property type="match status" value="1"/>
</dbReference>
<dbReference type="GO" id="GO:0004673">
    <property type="term" value="F:protein histidine kinase activity"/>
    <property type="evidence" value="ECO:0007669"/>
    <property type="project" value="UniProtKB-EC"/>
</dbReference>
<evidence type="ECO:0000259" key="14">
    <source>
        <dbReference type="PROSITE" id="PS50109"/>
    </source>
</evidence>
<evidence type="ECO:0000256" key="13">
    <source>
        <dbReference type="SAM" id="MobiDB-lite"/>
    </source>
</evidence>
<feature type="modified residue" description="Phosphohistidine" evidence="12">
    <location>
        <position position="48"/>
    </location>
</feature>
<dbReference type="CDD" id="cd16916">
    <property type="entry name" value="HATPase_CheA-like"/>
    <property type="match status" value="1"/>
</dbReference>
<comment type="caution">
    <text evidence="17">The sequence shown here is derived from an EMBL/GenBank/DDBJ whole genome shotgun (WGS) entry which is preliminary data.</text>
</comment>
<evidence type="ECO:0000313" key="17">
    <source>
        <dbReference type="EMBL" id="MDG3007150.1"/>
    </source>
</evidence>
<dbReference type="PROSITE" id="PS50109">
    <property type="entry name" value="HIS_KIN"/>
    <property type="match status" value="1"/>
</dbReference>
<gene>
    <name evidence="17" type="ORF">PZE19_25580</name>
</gene>
<keyword evidence="8" id="KW-0418">Kinase</keyword>
<dbReference type="Gene3D" id="2.30.30.40">
    <property type="entry name" value="SH3 Domains"/>
    <property type="match status" value="1"/>
</dbReference>
<dbReference type="InterPro" id="IPR036641">
    <property type="entry name" value="HPT_dom_sf"/>
</dbReference>
<evidence type="ECO:0000256" key="11">
    <source>
        <dbReference type="ARBA" id="ARBA00035100"/>
    </source>
</evidence>
<feature type="region of interest" description="Disordered" evidence="13">
    <location>
        <begin position="781"/>
        <end position="800"/>
    </location>
</feature>
<keyword evidence="9" id="KW-0067">ATP-binding</keyword>
<comment type="function">
    <text evidence="11">Involved in the transmission of sensory signals from the chemoreceptors to the flagellar motors. CheA is autophosphorylated; it can transfer its phosphate group to either CheB or CheY.</text>
</comment>
<dbReference type="InterPro" id="IPR051315">
    <property type="entry name" value="Bact_Chemotaxis_CheA"/>
</dbReference>